<reference evidence="1" key="1">
    <citation type="submission" date="2021-06" db="EMBL/GenBank/DDBJ databases">
        <authorList>
            <person name="Kallberg Y."/>
            <person name="Tangrot J."/>
            <person name="Rosling A."/>
        </authorList>
    </citation>
    <scope>NUCLEOTIDE SEQUENCE</scope>
    <source>
        <strain evidence="1">28 12/20/2015</strain>
    </source>
</reference>
<organism evidence="1 2">
    <name type="scientific">Cetraspora pellucida</name>
    <dbReference type="NCBI Taxonomy" id="1433469"/>
    <lineage>
        <taxon>Eukaryota</taxon>
        <taxon>Fungi</taxon>
        <taxon>Fungi incertae sedis</taxon>
        <taxon>Mucoromycota</taxon>
        <taxon>Glomeromycotina</taxon>
        <taxon>Glomeromycetes</taxon>
        <taxon>Diversisporales</taxon>
        <taxon>Gigasporaceae</taxon>
        <taxon>Cetraspora</taxon>
    </lineage>
</organism>
<accession>A0ACA9QB96</accession>
<comment type="caution">
    <text evidence="1">The sequence shown here is derived from an EMBL/GenBank/DDBJ whole genome shotgun (WGS) entry which is preliminary data.</text>
</comment>
<proteinExistence type="predicted"/>
<keyword evidence="2" id="KW-1185">Reference proteome</keyword>
<sequence>YSESETHGPRICPSFVAESCRFRTRLRKTQFVNPNNHNRVFQNISGEWMLSEEMKRFSEIAYIKRVEFIKAKLIEKISSGIWRPIPITLEEAEHQKAESSLTKPQILSIINSLTSFLGDLE</sequence>
<dbReference type="EMBL" id="CAJVPW010037782">
    <property type="protein sequence ID" value="CAG8740715.1"/>
    <property type="molecule type" value="Genomic_DNA"/>
</dbReference>
<name>A0ACA9QB96_9GLOM</name>
<feature type="non-terminal residue" evidence="1">
    <location>
        <position position="1"/>
    </location>
</feature>
<gene>
    <name evidence="1" type="ORF">SPELUC_LOCUS13783</name>
</gene>
<evidence type="ECO:0000313" key="2">
    <source>
        <dbReference type="Proteomes" id="UP000789366"/>
    </source>
</evidence>
<dbReference type="Proteomes" id="UP000789366">
    <property type="component" value="Unassembled WGS sequence"/>
</dbReference>
<protein>
    <submittedName>
        <fullName evidence="1">4612_t:CDS:1</fullName>
    </submittedName>
</protein>
<evidence type="ECO:0000313" key="1">
    <source>
        <dbReference type="EMBL" id="CAG8740715.1"/>
    </source>
</evidence>